<dbReference type="SUPFAM" id="SSF53098">
    <property type="entry name" value="Ribonuclease H-like"/>
    <property type="match status" value="1"/>
</dbReference>
<dbReference type="EMBL" id="JBHFQA010000013">
    <property type="protein sequence ID" value="KAL2089180.1"/>
    <property type="molecule type" value="Genomic_DNA"/>
</dbReference>
<protein>
    <recommendedName>
        <fullName evidence="1">Integrase catalytic domain-containing protein</fullName>
    </recommendedName>
</protein>
<dbReference type="InterPro" id="IPR036397">
    <property type="entry name" value="RNaseH_sf"/>
</dbReference>
<keyword evidence="3" id="KW-1185">Reference proteome</keyword>
<dbReference type="PROSITE" id="PS50994">
    <property type="entry name" value="INTEGRASE"/>
    <property type="match status" value="1"/>
</dbReference>
<feature type="domain" description="Integrase catalytic" evidence="1">
    <location>
        <begin position="47"/>
        <end position="165"/>
    </location>
</feature>
<comment type="caution">
    <text evidence="2">The sequence shown here is derived from an EMBL/GenBank/DDBJ whole genome shotgun (WGS) entry which is preliminary data.</text>
</comment>
<evidence type="ECO:0000313" key="3">
    <source>
        <dbReference type="Proteomes" id="UP001591681"/>
    </source>
</evidence>
<reference evidence="2 3" key="1">
    <citation type="submission" date="2024-09" db="EMBL/GenBank/DDBJ databases">
        <title>A chromosome-level genome assembly of Gray's grenadier anchovy, Coilia grayii.</title>
        <authorList>
            <person name="Fu Z."/>
        </authorList>
    </citation>
    <scope>NUCLEOTIDE SEQUENCE [LARGE SCALE GENOMIC DNA]</scope>
    <source>
        <strain evidence="2">G4</strain>
        <tissue evidence="2">Muscle</tissue>
    </source>
</reference>
<proteinExistence type="predicted"/>
<dbReference type="InterPro" id="IPR012337">
    <property type="entry name" value="RNaseH-like_sf"/>
</dbReference>
<dbReference type="Proteomes" id="UP001591681">
    <property type="component" value="Unassembled WGS sequence"/>
</dbReference>
<sequence>MLKRVRDVRGVRPCYRNDVANFMRDVDASGVASRYPGQKKIHRRNYHSHGPNDTWHIDGNDKLKFFGMWIHLCIDGFSRRLLWLKVGTSNRKQKFVARYFYDTVVKEGGCPKIIRSDRGKENLVVGQMQIAFQVRQLGEQAWQAFRMGTSVRNQRAESFNSMLKRTWTKKWLTRFEGMIEADLLKLDNPVHINCLQYTHLRLLQEELDLEQRLWNTHDIRKQHHAPGPFGKPDVLYITPLPGFVNMLCQVEPDLLHYASHFICDMDEQLLVSNEEFRCLCGTILEGFWFPHTVNGCLAAYMKLVDELMMWMNRNGAQTPSTFAEANELYKTMLRERE</sequence>
<dbReference type="InterPro" id="IPR001584">
    <property type="entry name" value="Integrase_cat-core"/>
</dbReference>
<accession>A0ABD1JQR7</accession>
<dbReference type="AlphaFoldDB" id="A0ABD1JQR7"/>
<dbReference type="InterPro" id="IPR058913">
    <property type="entry name" value="Integrase_dom_put"/>
</dbReference>
<dbReference type="Gene3D" id="3.30.420.10">
    <property type="entry name" value="Ribonuclease H-like superfamily/Ribonuclease H"/>
    <property type="match status" value="1"/>
</dbReference>
<dbReference type="Pfam" id="PF24764">
    <property type="entry name" value="rva_4"/>
    <property type="match status" value="1"/>
</dbReference>
<name>A0ABD1JQR7_9TELE</name>
<dbReference type="PANTHER" id="PTHR46791:SF13">
    <property type="entry name" value="CLR5 DOMAIN-CONTAINING PROTEIN"/>
    <property type="match status" value="1"/>
</dbReference>
<dbReference type="PANTHER" id="PTHR46791">
    <property type="entry name" value="EXPRESSED PROTEIN"/>
    <property type="match status" value="1"/>
</dbReference>
<evidence type="ECO:0000313" key="2">
    <source>
        <dbReference type="EMBL" id="KAL2089180.1"/>
    </source>
</evidence>
<evidence type="ECO:0000259" key="1">
    <source>
        <dbReference type="PROSITE" id="PS50994"/>
    </source>
</evidence>
<gene>
    <name evidence="2" type="ORF">ACEWY4_016079</name>
</gene>
<organism evidence="2 3">
    <name type="scientific">Coilia grayii</name>
    <name type="common">Gray's grenadier anchovy</name>
    <dbReference type="NCBI Taxonomy" id="363190"/>
    <lineage>
        <taxon>Eukaryota</taxon>
        <taxon>Metazoa</taxon>
        <taxon>Chordata</taxon>
        <taxon>Craniata</taxon>
        <taxon>Vertebrata</taxon>
        <taxon>Euteleostomi</taxon>
        <taxon>Actinopterygii</taxon>
        <taxon>Neopterygii</taxon>
        <taxon>Teleostei</taxon>
        <taxon>Clupei</taxon>
        <taxon>Clupeiformes</taxon>
        <taxon>Clupeoidei</taxon>
        <taxon>Engraulidae</taxon>
        <taxon>Coilinae</taxon>
        <taxon>Coilia</taxon>
    </lineage>
</organism>